<name>A0A0D2WRC0_CAPO3</name>
<dbReference type="RefSeq" id="XP_004348306.1">
    <property type="nucleotide sequence ID" value="XM_004348256.2"/>
</dbReference>
<evidence type="ECO:0000256" key="1">
    <source>
        <dbReference type="ARBA" id="ARBA00022737"/>
    </source>
</evidence>
<gene>
    <name evidence="3" type="ORF">CAOG_004478</name>
</gene>
<organism evidence="3 4">
    <name type="scientific">Capsaspora owczarzaki (strain ATCC 30864)</name>
    <dbReference type="NCBI Taxonomy" id="595528"/>
    <lineage>
        <taxon>Eukaryota</taxon>
        <taxon>Filasterea</taxon>
        <taxon>Capsaspora</taxon>
    </lineage>
</organism>
<keyword evidence="4" id="KW-1185">Reference proteome</keyword>
<dbReference type="PANTHER" id="PTHR19316">
    <property type="entry name" value="PROTEIN FOLDING REGULATOR"/>
    <property type="match status" value="1"/>
</dbReference>
<dbReference type="eggNOG" id="KOG2160">
    <property type="taxonomic scope" value="Eukaryota"/>
</dbReference>
<dbReference type="GO" id="GO:0005783">
    <property type="term" value="C:endoplasmic reticulum"/>
    <property type="evidence" value="ECO:0007669"/>
    <property type="project" value="TreeGrafter"/>
</dbReference>
<dbReference type="AlphaFoldDB" id="A0A0D2WRC0"/>
<dbReference type="InterPro" id="IPR016024">
    <property type="entry name" value="ARM-type_fold"/>
</dbReference>
<keyword evidence="1" id="KW-0677">Repeat</keyword>
<dbReference type="InterPro" id="IPR013918">
    <property type="entry name" value="Nucleotide_exch_fac_Fes1"/>
</dbReference>
<evidence type="ECO:0000313" key="4">
    <source>
        <dbReference type="Proteomes" id="UP000008743"/>
    </source>
</evidence>
<dbReference type="InterPro" id="IPR011989">
    <property type="entry name" value="ARM-like"/>
</dbReference>
<dbReference type="InterPro" id="IPR050693">
    <property type="entry name" value="Hsp70_NEF-Inhibitors"/>
</dbReference>
<dbReference type="EMBL" id="KE346365">
    <property type="protein sequence ID" value="KJE93728.1"/>
    <property type="molecule type" value="Genomic_DNA"/>
</dbReference>
<reference evidence="4" key="1">
    <citation type="submission" date="2011-02" db="EMBL/GenBank/DDBJ databases">
        <title>The Genome Sequence of Capsaspora owczarzaki ATCC 30864.</title>
        <authorList>
            <person name="Russ C."/>
            <person name="Cuomo C."/>
            <person name="Burger G."/>
            <person name="Gray M.W."/>
            <person name="Holland P.W.H."/>
            <person name="King N."/>
            <person name="Lang F.B.F."/>
            <person name="Roger A.J."/>
            <person name="Ruiz-Trillo I."/>
            <person name="Young S.K."/>
            <person name="Zeng Q."/>
            <person name="Gargeya S."/>
            <person name="Alvarado L."/>
            <person name="Berlin A."/>
            <person name="Chapman S.B."/>
            <person name="Chen Z."/>
            <person name="Freedman E."/>
            <person name="Gellesch M."/>
            <person name="Goldberg J."/>
            <person name="Griggs A."/>
            <person name="Gujja S."/>
            <person name="Heilman E."/>
            <person name="Heiman D."/>
            <person name="Howarth C."/>
            <person name="Mehta T."/>
            <person name="Neiman D."/>
            <person name="Pearson M."/>
            <person name="Roberts A."/>
            <person name="Saif S."/>
            <person name="Shea T."/>
            <person name="Shenoy N."/>
            <person name="Sisk P."/>
            <person name="Stolte C."/>
            <person name="Sykes S."/>
            <person name="White J."/>
            <person name="Yandava C."/>
            <person name="Haas B."/>
            <person name="Nusbaum C."/>
            <person name="Birren B."/>
        </authorList>
    </citation>
    <scope>NUCLEOTIDE SEQUENCE</scope>
    <source>
        <strain evidence="4">ATCC 30864</strain>
    </source>
</reference>
<dbReference type="SUPFAM" id="SSF48371">
    <property type="entry name" value="ARM repeat"/>
    <property type="match status" value="1"/>
</dbReference>
<protein>
    <recommendedName>
        <fullName evidence="2">Nucleotide exchange factor Fes1 domain-containing protein</fullName>
    </recommendedName>
</protein>
<evidence type="ECO:0000259" key="2">
    <source>
        <dbReference type="Pfam" id="PF08609"/>
    </source>
</evidence>
<feature type="domain" description="Nucleotide exchange factor Fes1" evidence="2">
    <location>
        <begin position="83"/>
        <end position="158"/>
    </location>
</feature>
<evidence type="ECO:0000313" key="3">
    <source>
        <dbReference type="EMBL" id="KJE93728.1"/>
    </source>
</evidence>
<dbReference type="GO" id="GO:0000774">
    <property type="term" value="F:adenyl-nucleotide exchange factor activity"/>
    <property type="evidence" value="ECO:0007669"/>
    <property type="project" value="TreeGrafter"/>
</dbReference>
<dbReference type="OrthoDB" id="10250458at2759"/>
<dbReference type="Gene3D" id="1.25.10.10">
    <property type="entry name" value="Leucine-rich Repeat Variant"/>
    <property type="match status" value="1"/>
</dbReference>
<dbReference type="Proteomes" id="UP000008743">
    <property type="component" value="Unassembled WGS sequence"/>
</dbReference>
<proteinExistence type="predicted"/>
<sequence length="375" mass="40402">MDAHLNGLLRWGIQNSDPEELRRRAAAAGATATDTATDATDATDITIVQPATEASGGRSSVGLALAPSSANAPHAVTGALNAAIASAHTEADAGTAAEGQQQPLDRKWMEAVLGKDDVTRMKEARDMLLNPDATKENLEIALDDLLFLVESIDNACDLHTINALVPVANLLQSEHPTLRSGAAWVIATAAQNTPKVQKQMLETKVLDRLTQLLKEESQMEIRAKALTAVSAILGHNPAGVERFDELNGFSLLLEVASNNADDAFLRKLTFILRQLCTQETAALVASRLVQLMAPAFFANLLSRPNVDLREKILDLLSALLEVPELHSRVISQLVPFQLEATMKTLQAEAAASTDVAEEYQDLLPRLTQILAQMRS</sequence>
<dbReference type="STRING" id="595528.A0A0D2WRC0"/>
<dbReference type="InParanoid" id="A0A0D2WRC0"/>
<accession>A0A0D2WRC0</accession>
<dbReference type="PhylomeDB" id="A0A0D2WRC0"/>
<dbReference type="OMA" id="RVCYDEP"/>
<dbReference type="Pfam" id="PF08609">
    <property type="entry name" value="Fes1"/>
    <property type="match status" value="1"/>
</dbReference>
<dbReference type="PANTHER" id="PTHR19316:SF18">
    <property type="entry name" value="HSP70-BINDING PROTEIN 1"/>
    <property type="match status" value="1"/>
</dbReference>